<dbReference type="RefSeq" id="WP_340331558.1">
    <property type="nucleotide sequence ID" value="NZ_JAZHOF010000009.1"/>
</dbReference>
<name>A0AAW9S120_9HYPH</name>
<reference evidence="2 3" key="1">
    <citation type="submission" date="2024-02" db="EMBL/GenBank/DDBJ databases">
        <title>Genome analysis and characterization of Microbaculum marinisediminis sp. nov., isolated from marine sediment.</title>
        <authorList>
            <person name="Du Z.-J."/>
            <person name="Ye Y.-Q."/>
            <person name="Zhang Z.-R."/>
            <person name="Yuan S.-M."/>
            <person name="Zhang X.-Y."/>
        </authorList>
    </citation>
    <scope>NUCLEOTIDE SEQUENCE [LARGE SCALE GENOMIC DNA]</scope>
    <source>
        <strain evidence="2 3">SDUM1044001</strain>
    </source>
</reference>
<keyword evidence="1" id="KW-0812">Transmembrane</keyword>
<keyword evidence="3" id="KW-1185">Reference proteome</keyword>
<dbReference type="Proteomes" id="UP001378188">
    <property type="component" value="Unassembled WGS sequence"/>
</dbReference>
<sequence>MTDNTVSHRGGGAGRSLALFRRRKAPIDPSLPPVRIRQVRRGLVASFVAPIGGALAITILAIAAASLGTTWWTSFQRDGVFSQMVKPDGSIARIAGGAGLTDDVTILVRGPDGELTRRVAERSAADRHVNEALARLDGERARAKALASEEIDQVFKMAFVDRQRAIDDYADWFFAWRRPYVVLKEAVVSTLAHIAETGEYEPLATAIERDLQTYFMDHYAEHVLKPGQRDPLISAGFEDVARRAHERWRQAVVAEDLRLQLFLAEQTREMDDLPADQPLTDVALDWDSQRFRAPLHLTDDRSYDGLVSFAAVGAGGTIGALALGPVLDRVLVRAFSGFGRRYAASLAGRAAVAEAGAVAGTAVQPIGGTVIGAVAGGALGLAADYLINEAGEAVGRDDFVAANQEAVDSTIETWKGSLENSVHGAIDRWFDDSRAALVSGS</sequence>
<proteinExistence type="predicted"/>
<dbReference type="EMBL" id="JAZHOF010000009">
    <property type="protein sequence ID" value="MEJ8573858.1"/>
    <property type="molecule type" value="Genomic_DNA"/>
</dbReference>
<dbReference type="AlphaFoldDB" id="A0AAW9S120"/>
<keyword evidence="1" id="KW-1133">Transmembrane helix</keyword>
<evidence type="ECO:0000313" key="3">
    <source>
        <dbReference type="Proteomes" id="UP001378188"/>
    </source>
</evidence>
<feature type="transmembrane region" description="Helical" evidence="1">
    <location>
        <begin position="43"/>
        <end position="72"/>
    </location>
</feature>
<evidence type="ECO:0000313" key="2">
    <source>
        <dbReference type="EMBL" id="MEJ8573858.1"/>
    </source>
</evidence>
<accession>A0AAW9S120</accession>
<organism evidence="2 3">
    <name type="scientific">Microbaculum marinum</name>
    <dbReference type="NCBI Taxonomy" id="1764581"/>
    <lineage>
        <taxon>Bacteria</taxon>
        <taxon>Pseudomonadati</taxon>
        <taxon>Pseudomonadota</taxon>
        <taxon>Alphaproteobacteria</taxon>
        <taxon>Hyphomicrobiales</taxon>
        <taxon>Tepidamorphaceae</taxon>
        <taxon>Microbaculum</taxon>
    </lineage>
</organism>
<gene>
    <name evidence="2" type="ORF">V3328_20395</name>
</gene>
<protein>
    <submittedName>
        <fullName evidence="2">Uncharacterized protein</fullName>
    </submittedName>
</protein>
<keyword evidence="1" id="KW-0472">Membrane</keyword>
<comment type="caution">
    <text evidence="2">The sequence shown here is derived from an EMBL/GenBank/DDBJ whole genome shotgun (WGS) entry which is preliminary data.</text>
</comment>
<evidence type="ECO:0000256" key="1">
    <source>
        <dbReference type="SAM" id="Phobius"/>
    </source>
</evidence>